<evidence type="ECO:0000313" key="1">
    <source>
        <dbReference type="EMBL" id="CAB3776862.1"/>
    </source>
</evidence>
<reference evidence="1 2" key="1">
    <citation type="submission" date="2020-04" db="EMBL/GenBank/DDBJ databases">
        <authorList>
            <person name="De Canck E."/>
        </authorList>
    </citation>
    <scope>NUCLEOTIDE SEQUENCE [LARGE SCALE GENOMIC DNA]</scope>
    <source>
        <strain evidence="1 2">LMG 28688</strain>
    </source>
</reference>
<dbReference type="EMBL" id="CADIKL010000001">
    <property type="protein sequence ID" value="CAB3776862.1"/>
    <property type="molecule type" value="Genomic_DNA"/>
</dbReference>
<keyword evidence="2" id="KW-1185">Reference proteome</keyword>
<dbReference type="AlphaFoldDB" id="A0A6J5FCJ8"/>
<dbReference type="InterPro" id="IPR025459">
    <property type="entry name" value="DUF4279"/>
</dbReference>
<evidence type="ECO:0008006" key="3">
    <source>
        <dbReference type="Google" id="ProtNLM"/>
    </source>
</evidence>
<organism evidence="1 2">
    <name type="scientific">Paraburkholderia caffeinitolerans</name>
    <dbReference type="NCBI Taxonomy" id="1723730"/>
    <lineage>
        <taxon>Bacteria</taxon>
        <taxon>Pseudomonadati</taxon>
        <taxon>Pseudomonadota</taxon>
        <taxon>Betaproteobacteria</taxon>
        <taxon>Burkholderiales</taxon>
        <taxon>Burkholderiaceae</taxon>
        <taxon>Paraburkholderia</taxon>
    </lineage>
</organism>
<gene>
    <name evidence="1" type="ORF">LMG28688_00318</name>
</gene>
<dbReference type="Pfam" id="PF14106">
    <property type="entry name" value="DUF4279"/>
    <property type="match status" value="1"/>
</dbReference>
<sequence length="147" mass="16897">MTMHPDSPTPPENTLAYATFIISSEDTHPDTWTGFFGIFPSRTITRGQPYQLPSGRLSSRPGKLNLWALESKAAVHSDRLEPHLRYLLERLKLPREGLRERIEKAGAQMRFFCYWDNEMGNRVPYVSDATRQLIESLGGVVEIDEYR</sequence>
<name>A0A6J5FCJ8_9BURK</name>
<protein>
    <recommendedName>
        <fullName evidence="3">DUF4279 domain-containing protein</fullName>
    </recommendedName>
</protein>
<proteinExistence type="predicted"/>
<dbReference type="Proteomes" id="UP000494119">
    <property type="component" value="Unassembled WGS sequence"/>
</dbReference>
<evidence type="ECO:0000313" key="2">
    <source>
        <dbReference type="Proteomes" id="UP000494119"/>
    </source>
</evidence>
<accession>A0A6J5FCJ8</accession>